<keyword evidence="1" id="KW-1133">Transmembrane helix</keyword>
<feature type="transmembrane region" description="Helical" evidence="1">
    <location>
        <begin position="112"/>
        <end position="131"/>
    </location>
</feature>
<feature type="transmembrane region" description="Helical" evidence="1">
    <location>
        <begin position="12"/>
        <end position="33"/>
    </location>
</feature>
<name>A0A7W5ZYM5_9SPHN</name>
<accession>A0A7W5ZYM5</accession>
<protein>
    <recommendedName>
        <fullName evidence="4">DUF2721 domain-containing protein</fullName>
    </recommendedName>
</protein>
<organism evidence="2 3">
    <name type="scientific">Novosphingobium hassiacum</name>
    <dbReference type="NCBI Taxonomy" id="173676"/>
    <lineage>
        <taxon>Bacteria</taxon>
        <taxon>Pseudomonadati</taxon>
        <taxon>Pseudomonadota</taxon>
        <taxon>Alphaproteobacteria</taxon>
        <taxon>Sphingomonadales</taxon>
        <taxon>Sphingomonadaceae</taxon>
        <taxon>Novosphingobium</taxon>
    </lineage>
</organism>
<keyword evidence="3" id="KW-1185">Reference proteome</keyword>
<proteinExistence type="predicted"/>
<sequence>MTPIHTGVIAQTIQLALAPVFVLVAIGNIMNILTTRLGRIVDRSRTLQKLHGETVGTAHDVVVIEIRYVDRRIHLIGRALLLLVLSGLAIGVTVGSLFIGEMAELNLRNLTGITFFIAIVLLMMALVYLLLETRIAANSLRLPQEMLELERKI</sequence>
<dbReference type="EMBL" id="JACICY010000007">
    <property type="protein sequence ID" value="MBB3861594.1"/>
    <property type="molecule type" value="Genomic_DNA"/>
</dbReference>
<evidence type="ECO:0008006" key="4">
    <source>
        <dbReference type="Google" id="ProtNLM"/>
    </source>
</evidence>
<keyword evidence="1" id="KW-0472">Membrane</keyword>
<reference evidence="2 3" key="1">
    <citation type="submission" date="2020-08" db="EMBL/GenBank/DDBJ databases">
        <title>Genomic Encyclopedia of Type Strains, Phase IV (KMG-IV): sequencing the most valuable type-strain genomes for metagenomic binning, comparative biology and taxonomic classification.</title>
        <authorList>
            <person name="Goeker M."/>
        </authorList>
    </citation>
    <scope>NUCLEOTIDE SEQUENCE [LARGE SCALE GENOMIC DNA]</scope>
    <source>
        <strain evidence="2 3">DSM 14552</strain>
    </source>
</reference>
<dbReference type="AlphaFoldDB" id="A0A7W5ZYM5"/>
<comment type="caution">
    <text evidence="2">The sequence shown here is derived from an EMBL/GenBank/DDBJ whole genome shotgun (WGS) entry which is preliminary data.</text>
</comment>
<dbReference type="Pfam" id="PF11026">
    <property type="entry name" value="DUF2721"/>
    <property type="match status" value="1"/>
</dbReference>
<feature type="transmembrane region" description="Helical" evidence="1">
    <location>
        <begin position="80"/>
        <end position="100"/>
    </location>
</feature>
<evidence type="ECO:0000256" key="1">
    <source>
        <dbReference type="SAM" id="Phobius"/>
    </source>
</evidence>
<gene>
    <name evidence="2" type="ORF">GGQ88_002882</name>
</gene>
<dbReference type="InterPro" id="IPR021279">
    <property type="entry name" value="DUF2721"/>
</dbReference>
<evidence type="ECO:0000313" key="2">
    <source>
        <dbReference type="EMBL" id="MBB3861594.1"/>
    </source>
</evidence>
<dbReference type="Proteomes" id="UP000562395">
    <property type="component" value="Unassembled WGS sequence"/>
</dbReference>
<keyword evidence="1" id="KW-0812">Transmembrane</keyword>
<evidence type="ECO:0000313" key="3">
    <source>
        <dbReference type="Proteomes" id="UP000562395"/>
    </source>
</evidence>
<dbReference type="RefSeq" id="WP_183614103.1">
    <property type="nucleotide sequence ID" value="NZ_JACICY010000007.1"/>
</dbReference>